<sequence length="124" mass="13669">MTEKHYQQMAAWVKTLHVNPTRWGARDIDVLRLLLGYGLNPKLCHPTAPHSPLIICAASNGNLSLVQKLIAHGAQLDVKNDDSDTSLICAAKNHHRQVYDALKAAGLNDKYFLFGTVWSSYAGS</sequence>
<dbReference type="PANTHER" id="PTHR24188">
    <property type="entry name" value="ANKYRIN REPEAT PROTEIN"/>
    <property type="match status" value="1"/>
</dbReference>
<dbReference type="Pfam" id="PF12796">
    <property type="entry name" value="Ank_2"/>
    <property type="match status" value="1"/>
</dbReference>
<keyword evidence="1" id="KW-0677">Repeat</keyword>
<keyword evidence="2" id="KW-0040">ANK repeat</keyword>
<dbReference type="Proteomes" id="UP001276659">
    <property type="component" value="Unassembled WGS sequence"/>
</dbReference>
<dbReference type="EMBL" id="JASNWA010000007">
    <property type="protein sequence ID" value="KAK3173025.1"/>
    <property type="molecule type" value="Genomic_DNA"/>
</dbReference>
<evidence type="ECO:0000313" key="4">
    <source>
        <dbReference type="Proteomes" id="UP001276659"/>
    </source>
</evidence>
<accession>A0AAD9Z7U2</accession>
<dbReference type="AlphaFoldDB" id="A0AAD9Z7U2"/>
<comment type="caution">
    <text evidence="3">The sequence shown here is derived from an EMBL/GenBank/DDBJ whole genome shotgun (WGS) entry which is preliminary data.</text>
</comment>
<name>A0AAD9Z7U2_9LECA</name>
<proteinExistence type="predicted"/>
<gene>
    <name evidence="3" type="ORF">OEA41_006353</name>
</gene>
<dbReference type="Gene3D" id="1.25.40.20">
    <property type="entry name" value="Ankyrin repeat-containing domain"/>
    <property type="match status" value="1"/>
</dbReference>
<dbReference type="PANTHER" id="PTHR24188:SF29">
    <property type="entry name" value="GH09064P"/>
    <property type="match status" value="1"/>
</dbReference>
<evidence type="ECO:0000256" key="1">
    <source>
        <dbReference type="ARBA" id="ARBA00022737"/>
    </source>
</evidence>
<dbReference type="InterPro" id="IPR036770">
    <property type="entry name" value="Ankyrin_rpt-contain_sf"/>
</dbReference>
<organism evidence="3 4">
    <name type="scientific">Lepraria neglecta</name>
    <dbReference type="NCBI Taxonomy" id="209136"/>
    <lineage>
        <taxon>Eukaryota</taxon>
        <taxon>Fungi</taxon>
        <taxon>Dikarya</taxon>
        <taxon>Ascomycota</taxon>
        <taxon>Pezizomycotina</taxon>
        <taxon>Lecanoromycetes</taxon>
        <taxon>OSLEUM clade</taxon>
        <taxon>Lecanoromycetidae</taxon>
        <taxon>Lecanorales</taxon>
        <taxon>Lecanorineae</taxon>
        <taxon>Stereocaulaceae</taxon>
        <taxon>Lepraria</taxon>
    </lineage>
</organism>
<protein>
    <submittedName>
        <fullName evidence="3">Uncharacterized protein</fullName>
    </submittedName>
</protein>
<dbReference type="SUPFAM" id="SSF48403">
    <property type="entry name" value="Ankyrin repeat"/>
    <property type="match status" value="1"/>
</dbReference>
<evidence type="ECO:0000313" key="3">
    <source>
        <dbReference type="EMBL" id="KAK3173025.1"/>
    </source>
</evidence>
<reference evidence="3" key="1">
    <citation type="submission" date="2022-11" db="EMBL/GenBank/DDBJ databases">
        <title>Chromosomal genome sequence assembly and mating type (MAT) locus characterization of the leprose asexual lichenized fungus Lepraria neglecta (Nyl.) Erichsen.</title>
        <authorList>
            <person name="Allen J.L."/>
            <person name="Pfeffer B."/>
        </authorList>
    </citation>
    <scope>NUCLEOTIDE SEQUENCE</scope>
    <source>
        <strain evidence="3">Allen 5258</strain>
    </source>
</reference>
<evidence type="ECO:0000256" key="2">
    <source>
        <dbReference type="ARBA" id="ARBA00023043"/>
    </source>
</evidence>
<dbReference type="InterPro" id="IPR002110">
    <property type="entry name" value="Ankyrin_rpt"/>
</dbReference>
<keyword evidence="4" id="KW-1185">Reference proteome</keyword>